<evidence type="ECO:0000313" key="2">
    <source>
        <dbReference type="Proteomes" id="UP000521075"/>
    </source>
</evidence>
<dbReference type="AlphaFoldDB" id="A0A853DVT1"/>
<organism evidence="1 2">
    <name type="scientific">Leifsonia naganoensis</name>
    <dbReference type="NCBI Taxonomy" id="150025"/>
    <lineage>
        <taxon>Bacteria</taxon>
        <taxon>Bacillati</taxon>
        <taxon>Actinomycetota</taxon>
        <taxon>Actinomycetes</taxon>
        <taxon>Micrococcales</taxon>
        <taxon>Microbacteriaceae</taxon>
        <taxon>Leifsonia</taxon>
    </lineage>
</organism>
<proteinExistence type="predicted"/>
<dbReference type="Proteomes" id="UP000521075">
    <property type="component" value="Unassembled WGS sequence"/>
</dbReference>
<accession>A0A853DVT1</accession>
<name>A0A853DVT1_9MICO</name>
<evidence type="ECO:0000313" key="1">
    <source>
        <dbReference type="EMBL" id="NYK11144.1"/>
    </source>
</evidence>
<gene>
    <name evidence="1" type="ORF">HNR14_003025</name>
</gene>
<evidence type="ECO:0008006" key="3">
    <source>
        <dbReference type="Google" id="ProtNLM"/>
    </source>
</evidence>
<dbReference type="RefSeq" id="WP_179701695.1">
    <property type="nucleotide sequence ID" value="NZ_BAAAHA010000001.1"/>
</dbReference>
<sequence>MKTAISLPDGDFERFEKVAAQHGLNRSAFYRLAGQRLADELEGAGDLTRLADSAIAEAGQPSGDGLFTREASRVAAEGADW</sequence>
<dbReference type="EMBL" id="JACCHJ010000001">
    <property type="protein sequence ID" value="NYK11144.1"/>
    <property type="molecule type" value="Genomic_DNA"/>
</dbReference>
<protein>
    <recommendedName>
        <fullName evidence="3">CopG family transcriptional regulator</fullName>
    </recommendedName>
</protein>
<comment type="caution">
    <text evidence="1">The sequence shown here is derived from an EMBL/GenBank/DDBJ whole genome shotgun (WGS) entry which is preliminary data.</text>
</comment>
<keyword evidence="2" id="KW-1185">Reference proteome</keyword>
<reference evidence="1 2" key="1">
    <citation type="submission" date="2020-07" db="EMBL/GenBank/DDBJ databases">
        <title>Sequencing the genomes of 1000 actinobacteria strains.</title>
        <authorList>
            <person name="Klenk H.-P."/>
        </authorList>
    </citation>
    <scope>NUCLEOTIDE SEQUENCE [LARGE SCALE GENOMIC DNA]</scope>
    <source>
        <strain evidence="1 2">DSM 15166</strain>
    </source>
</reference>